<keyword evidence="13" id="KW-1185">Reference proteome</keyword>
<proteinExistence type="inferred from homology"/>
<evidence type="ECO:0000256" key="8">
    <source>
        <dbReference type="ARBA" id="ARBA00023284"/>
    </source>
</evidence>
<feature type="domain" description="FAD/NAD(P)-binding" evidence="11">
    <location>
        <begin position="9"/>
        <end position="329"/>
    </location>
</feature>
<reference evidence="12 13" key="1">
    <citation type="submission" date="2021-01" db="EMBL/GenBank/DDBJ databases">
        <title>Genome public.</title>
        <authorList>
            <person name="Liu C."/>
            <person name="Sun Q."/>
        </authorList>
    </citation>
    <scope>NUCLEOTIDE SEQUENCE [LARGE SCALE GENOMIC DNA]</scope>
    <source>
        <strain evidence="12 13">JC656</strain>
    </source>
</reference>
<evidence type="ECO:0000313" key="12">
    <source>
        <dbReference type="EMBL" id="MBL0704194.1"/>
    </source>
</evidence>
<keyword evidence="7" id="KW-1015">Disulfide bond</keyword>
<dbReference type="Gene3D" id="3.30.390.30">
    <property type="match status" value="1"/>
</dbReference>
<keyword evidence="6 9" id="KW-0560">Oxidoreductase</keyword>
<dbReference type="PIRSF" id="PIRSF000350">
    <property type="entry name" value="Mercury_reductase_MerA"/>
    <property type="match status" value="1"/>
</dbReference>
<dbReference type="Proteomes" id="UP000639051">
    <property type="component" value="Unassembled WGS sequence"/>
</dbReference>
<dbReference type="PRINTS" id="PR00368">
    <property type="entry name" value="FADPNR"/>
</dbReference>
<dbReference type="InterPro" id="IPR023753">
    <property type="entry name" value="FAD/NAD-binding_dom"/>
</dbReference>
<gene>
    <name evidence="12" type="ORF">JJE72_01575</name>
</gene>
<keyword evidence="4 9" id="KW-0274">FAD</keyword>
<dbReference type="InterPro" id="IPR012999">
    <property type="entry name" value="Pyr_OxRdtase_I_AS"/>
</dbReference>
<evidence type="ECO:0000256" key="2">
    <source>
        <dbReference type="ARBA" id="ARBA00007532"/>
    </source>
</evidence>
<dbReference type="SUPFAM" id="SSF51905">
    <property type="entry name" value="FAD/NAD(P)-binding domain"/>
    <property type="match status" value="1"/>
</dbReference>
<comment type="cofactor">
    <cofactor evidence="1">
        <name>FAD</name>
        <dbReference type="ChEBI" id="CHEBI:57692"/>
    </cofactor>
</comment>
<evidence type="ECO:0000256" key="1">
    <source>
        <dbReference type="ARBA" id="ARBA00001974"/>
    </source>
</evidence>
<dbReference type="RefSeq" id="WP_189694960.1">
    <property type="nucleotide sequence ID" value="NZ_BNCM01000015.1"/>
</dbReference>
<evidence type="ECO:0000256" key="4">
    <source>
        <dbReference type="ARBA" id="ARBA00022827"/>
    </source>
</evidence>
<dbReference type="Gene3D" id="3.50.50.60">
    <property type="entry name" value="FAD/NAD(P)-binding domain"/>
    <property type="match status" value="2"/>
</dbReference>
<evidence type="ECO:0000259" key="11">
    <source>
        <dbReference type="Pfam" id="PF07992"/>
    </source>
</evidence>
<evidence type="ECO:0000259" key="10">
    <source>
        <dbReference type="Pfam" id="PF02852"/>
    </source>
</evidence>
<dbReference type="InterPro" id="IPR016156">
    <property type="entry name" value="FAD/NAD-linked_Rdtase_dimer_sf"/>
</dbReference>
<protein>
    <submittedName>
        <fullName evidence="12">FAD-dependent oxidoreductase</fullName>
    </submittedName>
</protein>
<dbReference type="PANTHER" id="PTHR43014:SF4">
    <property type="entry name" value="PYRIDINE NUCLEOTIDE-DISULFIDE OXIDOREDUCTASE RCLA-RELATED"/>
    <property type="match status" value="1"/>
</dbReference>
<keyword evidence="5" id="KW-0521">NADP</keyword>
<evidence type="ECO:0000256" key="3">
    <source>
        <dbReference type="ARBA" id="ARBA00022630"/>
    </source>
</evidence>
<dbReference type="PRINTS" id="PR00411">
    <property type="entry name" value="PNDRDTASEI"/>
</dbReference>
<dbReference type="SUPFAM" id="SSF55424">
    <property type="entry name" value="FAD/NAD-linked reductases, dimerisation (C-terminal) domain"/>
    <property type="match status" value="1"/>
</dbReference>
<feature type="domain" description="Pyridine nucleotide-disulphide oxidoreductase dimerisation" evidence="10">
    <location>
        <begin position="353"/>
        <end position="467"/>
    </location>
</feature>
<dbReference type="PANTHER" id="PTHR43014">
    <property type="entry name" value="MERCURIC REDUCTASE"/>
    <property type="match status" value="1"/>
</dbReference>
<dbReference type="PROSITE" id="PS00076">
    <property type="entry name" value="PYRIDINE_REDOX_1"/>
    <property type="match status" value="1"/>
</dbReference>
<evidence type="ECO:0000256" key="9">
    <source>
        <dbReference type="RuleBase" id="RU003691"/>
    </source>
</evidence>
<dbReference type="Pfam" id="PF02852">
    <property type="entry name" value="Pyr_redox_dim"/>
    <property type="match status" value="1"/>
</dbReference>
<keyword evidence="8 9" id="KW-0676">Redox-active center</keyword>
<accession>A0ABS1JXT8</accession>
<comment type="caution">
    <text evidence="12">The sequence shown here is derived from an EMBL/GenBank/DDBJ whole genome shotgun (WGS) entry which is preliminary data.</text>
</comment>
<dbReference type="Pfam" id="PF07992">
    <property type="entry name" value="Pyr_redox_2"/>
    <property type="match status" value="1"/>
</dbReference>
<evidence type="ECO:0000256" key="5">
    <source>
        <dbReference type="ARBA" id="ARBA00022857"/>
    </source>
</evidence>
<evidence type="ECO:0000313" key="13">
    <source>
        <dbReference type="Proteomes" id="UP000639051"/>
    </source>
</evidence>
<dbReference type="InterPro" id="IPR036188">
    <property type="entry name" value="FAD/NAD-bd_sf"/>
</dbReference>
<evidence type="ECO:0000256" key="6">
    <source>
        <dbReference type="ARBA" id="ARBA00023002"/>
    </source>
</evidence>
<dbReference type="EMBL" id="JAERRC010000006">
    <property type="protein sequence ID" value="MBL0704194.1"/>
    <property type="molecule type" value="Genomic_DNA"/>
</dbReference>
<sequence>MDVLEFDDVFIGWGKGGKTLAGVLGRAGRRVAMVEQSEAMYGGTCINIGCVPTKALVYASHLSHDGGDAAHYTDSIERKDELTAALRSTNFSMLDSIDSVTAITARAEFVGPKRVRLTAGSEEKELTAERFYISTGSLPVVPDLPGLSEGGQVLDPRVHVSTDLISERNLPRRLLIVGGGYIAYEFASMYAGFGSEVTMVDRSPIPLRHEDRDVAEAVASVLAGDGVRFLQGARVAGAEGGAATHDGAPSPLRVRIASASGQLATVEADAVLLALGRAPATEGLGLDKAGVEIDGRGAVVVDEYLRTTAPDVWALGDVNGGPQHTYVSLDDHRIVLAQVLGGPHRTTTDRTTIPTTTFVTPPFSRVGLTEEQAREQAAERGWDVGVASKEVAKIAAMPRPKTVRDPRGLIKVVVDKKSGTILGTTLFCVDSQEVINLISFAMDHGLPYTALRDRMYTHPSSSEAFNEVLGAIS</sequence>
<dbReference type="InterPro" id="IPR001100">
    <property type="entry name" value="Pyr_nuc-diS_OxRdtase"/>
</dbReference>
<dbReference type="InterPro" id="IPR004099">
    <property type="entry name" value="Pyr_nucl-diS_OxRdtase_dimer"/>
</dbReference>
<keyword evidence="3 9" id="KW-0285">Flavoprotein</keyword>
<comment type="similarity">
    <text evidence="2 9">Belongs to the class-I pyridine nucleotide-disulfide oxidoreductase family.</text>
</comment>
<organism evidence="12 13">
    <name type="scientific">Sinomonas cellulolyticus</name>
    <dbReference type="NCBI Taxonomy" id="2801916"/>
    <lineage>
        <taxon>Bacteria</taxon>
        <taxon>Bacillati</taxon>
        <taxon>Actinomycetota</taxon>
        <taxon>Actinomycetes</taxon>
        <taxon>Micrococcales</taxon>
        <taxon>Micrococcaceae</taxon>
        <taxon>Sinomonas</taxon>
    </lineage>
</organism>
<name>A0ABS1JXT8_9MICC</name>
<evidence type="ECO:0000256" key="7">
    <source>
        <dbReference type="ARBA" id="ARBA00023157"/>
    </source>
</evidence>